<reference evidence="5 6" key="1">
    <citation type="journal article" date="2016" name="ISME J.">
        <title>Chasing the elusive Euryarchaeota class WSA2: genomes reveal a uniquely fastidious methyl-reducing methanogen.</title>
        <authorList>
            <person name="Nobu M.K."/>
            <person name="Narihiro T."/>
            <person name="Kuroda K."/>
            <person name="Mei R."/>
            <person name="Liu W.T."/>
        </authorList>
    </citation>
    <scope>NUCLEOTIDE SEQUENCE [LARGE SCALE GENOMIC DNA]</scope>
    <source>
        <strain evidence="2">B03fssc0709_Meth_Bin005</strain>
        <strain evidence="3">B15fssc0709_Meth_Bin003</strain>
        <strain evidence="4">BMIXfssc0709_Meth_Bin006</strain>
    </source>
</reference>
<gene>
    <name evidence="2" type="ORF">APG10_00390</name>
    <name evidence="3" type="ORF">APG11_00474</name>
    <name evidence="4" type="ORF">APG12_00455</name>
</gene>
<dbReference type="InterPro" id="IPR004942">
    <property type="entry name" value="Roadblock/LAMTOR2_dom"/>
</dbReference>
<accession>A0A150J0X7</accession>
<evidence type="ECO:0000313" key="7">
    <source>
        <dbReference type="Proteomes" id="UP000092403"/>
    </source>
</evidence>
<evidence type="ECO:0000313" key="4">
    <source>
        <dbReference type="EMBL" id="KYC50892.1"/>
    </source>
</evidence>
<evidence type="ECO:0000313" key="5">
    <source>
        <dbReference type="Proteomes" id="UP000091929"/>
    </source>
</evidence>
<dbReference type="Proteomes" id="UP000092403">
    <property type="component" value="Unassembled WGS sequence"/>
</dbReference>
<accession>A0A150ILU0</accession>
<evidence type="ECO:0000313" key="6">
    <source>
        <dbReference type="Proteomes" id="UP000092401"/>
    </source>
</evidence>
<feature type="domain" description="Roadblock/LAMTOR2" evidence="1">
    <location>
        <begin position="13"/>
        <end position="89"/>
    </location>
</feature>
<dbReference type="AlphaFoldDB" id="A0A150J0X7"/>
<comment type="caution">
    <text evidence="4">The sequence shown here is derived from an EMBL/GenBank/DDBJ whole genome shotgun (WGS) entry which is preliminary data.</text>
</comment>
<dbReference type="SUPFAM" id="SSF103196">
    <property type="entry name" value="Roadblock/LC7 domain"/>
    <property type="match status" value="1"/>
</dbReference>
<dbReference type="Proteomes" id="UP000091929">
    <property type="component" value="Unassembled WGS sequence"/>
</dbReference>
<dbReference type="EMBL" id="LNGF01000008">
    <property type="protein sequence ID" value="KYC48235.1"/>
    <property type="molecule type" value="Genomic_DNA"/>
</dbReference>
<dbReference type="Pfam" id="PF03259">
    <property type="entry name" value="Robl_LC7"/>
    <property type="match status" value="1"/>
</dbReference>
<accession>A0A150ITN1</accession>
<dbReference type="Proteomes" id="UP000092401">
    <property type="component" value="Unassembled WGS sequence"/>
</dbReference>
<name>A0A150J0X7_9EURY</name>
<proteinExistence type="predicted"/>
<protein>
    <submittedName>
        <fullName evidence="4">Roadblock/LC7 domain protein</fullName>
    </submittedName>
</protein>
<dbReference type="EMBL" id="LNGE01000007">
    <property type="protein sequence ID" value="KYC45980.1"/>
    <property type="molecule type" value="Genomic_DNA"/>
</dbReference>
<sequence>MREDILIKHLKNLTFENKMIKDAFIMGIDGLLIAVKEENDQNEGIAARMSGVIDAAKRIEGQIPESVSVITKDQKIITIPLSENFLIVLKGDKDLNSCSAIRLIEKKKQNILSMIEKREFSDLFSYRPAEVKGLDI</sequence>
<organism evidence="4 7">
    <name type="scientific">Candidatus Methanofastidiosum methylothiophilum</name>
    <dbReference type="NCBI Taxonomy" id="1705564"/>
    <lineage>
        <taxon>Archaea</taxon>
        <taxon>Methanobacteriati</taxon>
        <taxon>Methanobacteriota</taxon>
        <taxon>Stenosarchaea group</taxon>
        <taxon>Candidatus Methanofastidiosia</taxon>
        <taxon>Candidatus Methanofastidiosales</taxon>
        <taxon>Candidatus Methanofastidiosaceae</taxon>
        <taxon>Candidatus Methanofastidiosum</taxon>
    </lineage>
</organism>
<evidence type="ECO:0000313" key="3">
    <source>
        <dbReference type="EMBL" id="KYC48235.1"/>
    </source>
</evidence>
<evidence type="ECO:0000313" key="2">
    <source>
        <dbReference type="EMBL" id="KYC45980.1"/>
    </source>
</evidence>
<dbReference type="EMBL" id="LNJC01000006">
    <property type="protein sequence ID" value="KYC50892.1"/>
    <property type="molecule type" value="Genomic_DNA"/>
</dbReference>
<dbReference type="Gene3D" id="3.30.450.30">
    <property type="entry name" value="Dynein light chain 2a, cytoplasmic"/>
    <property type="match status" value="1"/>
</dbReference>
<evidence type="ECO:0000259" key="1">
    <source>
        <dbReference type="Pfam" id="PF03259"/>
    </source>
</evidence>